<organism evidence="2 3">
    <name type="scientific">Dyadobacter jiangsuensis</name>
    <dbReference type="NCBI Taxonomy" id="1591085"/>
    <lineage>
        <taxon>Bacteria</taxon>
        <taxon>Pseudomonadati</taxon>
        <taxon>Bacteroidota</taxon>
        <taxon>Cytophagia</taxon>
        <taxon>Cytophagales</taxon>
        <taxon>Spirosomataceae</taxon>
        <taxon>Dyadobacter</taxon>
    </lineage>
</organism>
<dbReference type="GO" id="GO:0016740">
    <property type="term" value="F:transferase activity"/>
    <property type="evidence" value="ECO:0007669"/>
    <property type="project" value="UniProtKB-KW"/>
</dbReference>
<dbReference type="Gene3D" id="3.90.550.10">
    <property type="entry name" value="Spore Coat Polysaccharide Biosynthesis Protein SpsA, Chain A"/>
    <property type="match status" value="1"/>
</dbReference>
<accession>A0A2P8G8M3</accession>
<keyword evidence="3" id="KW-1185">Reference proteome</keyword>
<protein>
    <submittedName>
        <fullName evidence="2">GT2 family glycosyltransferase</fullName>
    </submittedName>
</protein>
<dbReference type="SUPFAM" id="SSF53448">
    <property type="entry name" value="Nucleotide-diphospho-sugar transferases"/>
    <property type="match status" value="1"/>
</dbReference>
<evidence type="ECO:0000313" key="2">
    <source>
        <dbReference type="EMBL" id="PSL30326.1"/>
    </source>
</evidence>
<dbReference type="EMBL" id="PYAS01000004">
    <property type="protein sequence ID" value="PSL30326.1"/>
    <property type="molecule type" value="Genomic_DNA"/>
</dbReference>
<dbReference type="InterPro" id="IPR029044">
    <property type="entry name" value="Nucleotide-diphossugar_trans"/>
</dbReference>
<dbReference type="Proteomes" id="UP000241964">
    <property type="component" value="Unassembled WGS sequence"/>
</dbReference>
<sequence>MISIIICSANDVELAHVSENIRKTVGVAYEIIAIDNRREPRGICAVYNEGAKRARFDLLCFMHEDIEMMTADWGARVLDIFDQNPQLGLLGIAGGGYKSLAPSSWYNYHLQENGGFYCNLVQGYRHTGREDTVEYRNPRNQPLSRVACIDGCWMCTRKEVVRRFPFDEKLLTGFHGYDLDFSIAVNQEYQVAVTFEVLLKHFSEGNFNQTWRTQMLKVHQKWPHLLPLNIDGVPDSSLKRIERDAYEVFLQKAVEEKWFSKWELARLIWTSRHSRVATLSFPYKLMLRLRKMKPD</sequence>
<dbReference type="OrthoDB" id="7851643at2"/>
<keyword evidence="2" id="KW-0808">Transferase</keyword>
<dbReference type="AlphaFoldDB" id="A0A2P8G8M3"/>
<evidence type="ECO:0000259" key="1">
    <source>
        <dbReference type="Pfam" id="PF13712"/>
    </source>
</evidence>
<reference evidence="2 3" key="1">
    <citation type="submission" date="2018-03" db="EMBL/GenBank/DDBJ databases">
        <title>Genomic Encyclopedia of Archaeal and Bacterial Type Strains, Phase II (KMG-II): from individual species to whole genera.</title>
        <authorList>
            <person name="Goeker M."/>
        </authorList>
    </citation>
    <scope>NUCLEOTIDE SEQUENCE [LARGE SCALE GENOMIC DNA]</scope>
    <source>
        <strain evidence="2 3">DSM 29057</strain>
    </source>
</reference>
<proteinExistence type="predicted"/>
<dbReference type="InterPro" id="IPR059123">
    <property type="entry name" value="StrF_dom"/>
</dbReference>
<evidence type="ECO:0000313" key="3">
    <source>
        <dbReference type="Proteomes" id="UP000241964"/>
    </source>
</evidence>
<dbReference type="RefSeq" id="WP_106595211.1">
    <property type="nucleotide sequence ID" value="NZ_PYAS01000004.1"/>
</dbReference>
<comment type="caution">
    <text evidence="2">The sequence shown here is derived from an EMBL/GenBank/DDBJ whole genome shotgun (WGS) entry which is preliminary data.</text>
</comment>
<dbReference type="Pfam" id="PF13712">
    <property type="entry name" value="Glyco_tranf_2_5"/>
    <property type="match status" value="1"/>
</dbReference>
<name>A0A2P8G8M3_9BACT</name>
<feature type="domain" description="Streptomycin biosynthesis protein StrF" evidence="1">
    <location>
        <begin position="4"/>
        <end position="193"/>
    </location>
</feature>
<gene>
    <name evidence="2" type="ORF">CLV60_104268</name>
</gene>